<evidence type="ECO:0000256" key="3">
    <source>
        <dbReference type="RuleBase" id="RU000363"/>
    </source>
</evidence>
<evidence type="ECO:0000313" key="5">
    <source>
        <dbReference type="Proteomes" id="UP000308038"/>
    </source>
</evidence>
<gene>
    <name evidence="4" type="ORF">E5988_13230</name>
</gene>
<comment type="caution">
    <text evidence="4">The sequence shown here is derived from an EMBL/GenBank/DDBJ whole genome shotgun (WGS) entry which is preliminary data.</text>
</comment>
<keyword evidence="5" id="KW-1185">Reference proteome</keyword>
<reference evidence="4 5" key="1">
    <citation type="submission" date="2019-04" db="EMBL/GenBank/DDBJ databases">
        <title>Microbes associate with the intestines of laboratory mice.</title>
        <authorList>
            <person name="Navarre W."/>
            <person name="Wong E."/>
            <person name="Huang K.C."/>
            <person name="Tropini C."/>
            <person name="Ng K."/>
            <person name="Yu B."/>
        </authorList>
    </citation>
    <scope>NUCLEOTIDE SEQUENCE [LARGE SCALE GENOMIC DNA]</scope>
    <source>
        <strain evidence="4 5">NM83_B4-11</strain>
    </source>
</reference>
<dbReference type="RefSeq" id="WP_136451963.1">
    <property type="nucleotide sequence ID" value="NZ_SSTI01000009.1"/>
</dbReference>
<dbReference type="Gene3D" id="3.40.50.720">
    <property type="entry name" value="NAD(P)-binding Rossmann-like Domain"/>
    <property type="match status" value="1"/>
</dbReference>
<dbReference type="InterPro" id="IPR036291">
    <property type="entry name" value="NAD(P)-bd_dom_sf"/>
</dbReference>
<evidence type="ECO:0000256" key="2">
    <source>
        <dbReference type="ARBA" id="ARBA00023002"/>
    </source>
</evidence>
<comment type="similarity">
    <text evidence="1 3">Belongs to the short-chain dehydrogenases/reductases (SDR) family.</text>
</comment>
<name>A0ABY2QG57_9SPHN</name>
<dbReference type="Pfam" id="PF00106">
    <property type="entry name" value="adh_short"/>
    <property type="match status" value="1"/>
</dbReference>
<keyword evidence="2" id="KW-0560">Oxidoreductase</keyword>
<evidence type="ECO:0000313" key="4">
    <source>
        <dbReference type="EMBL" id="THG39195.1"/>
    </source>
</evidence>
<dbReference type="EMBL" id="SSTI01000009">
    <property type="protein sequence ID" value="THG39195.1"/>
    <property type="molecule type" value="Genomic_DNA"/>
</dbReference>
<dbReference type="PRINTS" id="PR00081">
    <property type="entry name" value="GDHRDH"/>
</dbReference>
<dbReference type="SUPFAM" id="SSF51735">
    <property type="entry name" value="NAD(P)-binding Rossmann-fold domains"/>
    <property type="match status" value="1"/>
</dbReference>
<organism evidence="4 5">
    <name type="scientific">Sphingomonas olei</name>
    <dbReference type="NCBI Taxonomy" id="1886787"/>
    <lineage>
        <taxon>Bacteria</taxon>
        <taxon>Pseudomonadati</taxon>
        <taxon>Pseudomonadota</taxon>
        <taxon>Alphaproteobacteria</taxon>
        <taxon>Sphingomonadales</taxon>
        <taxon>Sphingomonadaceae</taxon>
        <taxon>Sphingomonas</taxon>
    </lineage>
</organism>
<protein>
    <submittedName>
        <fullName evidence="4">SDR family oxidoreductase</fullName>
    </submittedName>
</protein>
<dbReference type="InterPro" id="IPR002347">
    <property type="entry name" value="SDR_fam"/>
</dbReference>
<evidence type="ECO:0000256" key="1">
    <source>
        <dbReference type="ARBA" id="ARBA00006484"/>
    </source>
</evidence>
<dbReference type="PANTHER" id="PTHR44196">
    <property type="entry name" value="DEHYDROGENASE/REDUCTASE SDR FAMILY MEMBER 7B"/>
    <property type="match status" value="1"/>
</dbReference>
<dbReference type="PANTHER" id="PTHR44196:SF1">
    <property type="entry name" value="DEHYDROGENASE_REDUCTASE SDR FAMILY MEMBER 7B"/>
    <property type="match status" value="1"/>
</dbReference>
<dbReference type="Proteomes" id="UP000308038">
    <property type="component" value="Unassembled WGS sequence"/>
</dbReference>
<proteinExistence type="inferred from homology"/>
<dbReference type="PRINTS" id="PR00080">
    <property type="entry name" value="SDRFAMILY"/>
</dbReference>
<dbReference type="PROSITE" id="PS00061">
    <property type="entry name" value="ADH_SHORT"/>
    <property type="match status" value="1"/>
</dbReference>
<sequence length="252" mass="26647">MLIDRRGLAGKRILLTGGTTGIGRATLALLAADGARVLTFGRDRAALDDALDDARARVTGEGEGEVSGLTADVATRAGIDAVFAAVDERLGGLDMLVACAALGAQPIDEMGDDDWRYVVDTNLVGYLACARAALTRMKRQEGGHLLFVGSISAEIKAVGESVYAATKAGIQAFAETLRKEVAHVDIKVSVIQPGSVDTDMQECSGQERAAALTDHRMLHAREVAEAIHFILTRGPATDIVNLRIEPRLQKTA</sequence>
<accession>A0ABY2QG57</accession>
<dbReference type="InterPro" id="IPR020904">
    <property type="entry name" value="Sc_DH/Rdtase_CS"/>
</dbReference>
<dbReference type="CDD" id="cd05233">
    <property type="entry name" value="SDR_c"/>
    <property type="match status" value="1"/>
</dbReference>